<evidence type="ECO:0000256" key="1">
    <source>
        <dbReference type="ARBA" id="ARBA00022898"/>
    </source>
</evidence>
<comment type="function">
    <text evidence="2">Pyridoxal 5'-phosphate (PLP)-binding protein, which is involved in PLP homeostasis.</text>
</comment>
<dbReference type="RefSeq" id="WP_142113117.1">
    <property type="nucleotide sequence ID" value="NZ_BAAATB010000006.1"/>
</dbReference>
<dbReference type="PIRSF" id="PIRSF004848">
    <property type="entry name" value="YBL036c_PLPDEIII"/>
    <property type="match status" value="1"/>
</dbReference>
<dbReference type="GO" id="GO:0030170">
    <property type="term" value="F:pyridoxal phosphate binding"/>
    <property type="evidence" value="ECO:0007669"/>
    <property type="project" value="UniProtKB-UniRule"/>
</dbReference>
<comment type="cofactor">
    <cofactor evidence="3">
        <name>pyridoxal 5'-phosphate</name>
        <dbReference type="ChEBI" id="CHEBI:597326"/>
    </cofactor>
</comment>
<proteinExistence type="inferred from homology"/>
<evidence type="ECO:0000313" key="7">
    <source>
        <dbReference type="Proteomes" id="UP000316181"/>
    </source>
</evidence>
<dbReference type="HAMAP" id="MF_02087">
    <property type="entry name" value="PLP_homeostasis"/>
    <property type="match status" value="1"/>
</dbReference>
<evidence type="ECO:0000256" key="2">
    <source>
        <dbReference type="HAMAP-Rule" id="MF_02087"/>
    </source>
</evidence>
<feature type="modified residue" description="N6-(pyridoxal phosphate)lysine" evidence="2 3">
    <location>
        <position position="36"/>
    </location>
</feature>
<evidence type="ECO:0000256" key="3">
    <source>
        <dbReference type="PIRSR" id="PIRSR004848-1"/>
    </source>
</evidence>
<dbReference type="EMBL" id="VFNV01000001">
    <property type="protein sequence ID" value="TQK77262.1"/>
    <property type="molecule type" value="Genomic_DNA"/>
</dbReference>
<dbReference type="AlphaFoldDB" id="A0A542SRN1"/>
<dbReference type="InterPro" id="IPR011078">
    <property type="entry name" value="PyrdxlP_homeostasis"/>
</dbReference>
<evidence type="ECO:0000313" key="6">
    <source>
        <dbReference type="EMBL" id="TQK77262.1"/>
    </source>
</evidence>
<dbReference type="CDD" id="cd00635">
    <property type="entry name" value="PLPDE_III_YBL036c_like"/>
    <property type="match status" value="1"/>
</dbReference>
<feature type="domain" description="Alanine racemase N-terminal" evidence="5">
    <location>
        <begin position="46"/>
        <end position="235"/>
    </location>
</feature>
<dbReference type="Gene3D" id="3.20.20.10">
    <property type="entry name" value="Alanine racemase"/>
    <property type="match status" value="1"/>
</dbReference>
<comment type="caution">
    <text evidence="6">The sequence shown here is derived from an EMBL/GenBank/DDBJ whole genome shotgun (WGS) entry which is preliminary data.</text>
</comment>
<dbReference type="Pfam" id="PF01168">
    <property type="entry name" value="Ala_racemase_N"/>
    <property type="match status" value="1"/>
</dbReference>
<dbReference type="InterPro" id="IPR001608">
    <property type="entry name" value="Ala_racemase_N"/>
</dbReference>
<dbReference type="PANTHER" id="PTHR10146">
    <property type="entry name" value="PROLINE SYNTHETASE CO-TRANSCRIBED BACTERIAL HOMOLOG PROTEIN"/>
    <property type="match status" value="1"/>
</dbReference>
<gene>
    <name evidence="6" type="ORF">FB389_1981</name>
</gene>
<sequence length="239" mass="24968">MQSINDRVAALTDRIAEACVRAGRAPGSVRVLLATKTQPPALIDSAVTAARAGGLDVLVGENRVQELVAKTATFAALDVETHLIGPLQSNKINAALRALAQLRGPTVESVASVDQAKALAQRWQSETDLAVFVQVNTSAEAAKSGIAVHDAQRTVAQIAQVPGVEVRGLMTIGARSDDLSLTARAFDSLCDLRDSVRAQVPTCTQLSMGMTRDLDIAIACGATIVRPGIGAFGPRDLHA</sequence>
<keyword evidence="7" id="KW-1185">Reference proteome</keyword>
<keyword evidence="1 2" id="KW-0663">Pyridoxal phosphate</keyword>
<dbReference type="OrthoDB" id="9804072at2"/>
<protein>
    <recommendedName>
        <fullName evidence="2">Pyridoxal phosphate homeostasis protein</fullName>
        <shortName evidence="2">PLP homeostasis protein</shortName>
    </recommendedName>
</protein>
<organism evidence="6 7">
    <name type="scientific">Rarobacter incanus</name>
    <dbReference type="NCBI Taxonomy" id="153494"/>
    <lineage>
        <taxon>Bacteria</taxon>
        <taxon>Bacillati</taxon>
        <taxon>Actinomycetota</taxon>
        <taxon>Actinomycetes</taxon>
        <taxon>Micrococcales</taxon>
        <taxon>Rarobacteraceae</taxon>
        <taxon>Rarobacter</taxon>
    </lineage>
</organism>
<accession>A0A542SRN1</accession>
<dbReference type="InterPro" id="IPR029066">
    <property type="entry name" value="PLP-binding_barrel"/>
</dbReference>
<evidence type="ECO:0000259" key="5">
    <source>
        <dbReference type="Pfam" id="PF01168"/>
    </source>
</evidence>
<dbReference type="Proteomes" id="UP000316181">
    <property type="component" value="Unassembled WGS sequence"/>
</dbReference>
<dbReference type="SUPFAM" id="SSF51419">
    <property type="entry name" value="PLP-binding barrel"/>
    <property type="match status" value="1"/>
</dbReference>
<evidence type="ECO:0000256" key="4">
    <source>
        <dbReference type="RuleBase" id="RU004514"/>
    </source>
</evidence>
<dbReference type="PANTHER" id="PTHR10146:SF14">
    <property type="entry name" value="PYRIDOXAL PHOSPHATE HOMEOSTASIS PROTEIN"/>
    <property type="match status" value="1"/>
</dbReference>
<name>A0A542SRN1_9MICO</name>
<dbReference type="NCBIfam" id="TIGR00044">
    <property type="entry name" value="YggS family pyridoxal phosphate-dependent enzyme"/>
    <property type="match status" value="1"/>
</dbReference>
<reference evidence="6 7" key="1">
    <citation type="submission" date="2019-06" db="EMBL/GenBank/DDBJ databases">
        <title>Sequencing the genomes of 1000 actinobacteria strains.</title>
        <authorList>
            <person name="Klenk H.-P."/>
        </authorList>
    </citation>
    <scope>NUCLEOTIDE SEQUENCE [LARGE SCALE GENOMIC DNA]</scope>
    <source>
        <strain evidence="6 7">DSM 10596</strain>
    </source>
</reference>
<comment type="similarity">
    <text evidence="2 4">Belongs to the pyridoxal phosphate-binding protein YggS/PROSC family.</text>
</comment>